<evidence type="ECO:0000256" key="2">
    <source>
        <dbReference type="SAM" id="Phobius"/>
    </source>
</evidence>
<dbReference type="EMBL" id="LWDP01000061">
    <property type="protein sequence ID" value="ORD93622.1"/>
    <property type="molecule type" value="Genomic_DNA"/>
</dbReference>
<keyword evidence="2" id="KW-1133">Transmembrane helix</keyword>
<keyword evidence="2" id="KW-0812">Transmembrane</keyword>
<comment type="caution">
    <text evidence="3">The sequence shown here is derived from an EMBL/GenBank/DDBJ whole genome shotgun (WGS) entry which is preliminary data.</text>
</comment>
<evidence type="ECO:0000313" key="3">
    <source>
        <dbReference type="EMBL" id="ORD93622.1"/>
    </source>
</evidence>
<accession>A0A1Y1S5D9</accession>
<feature type="transmembrane region" description="Helical" evidence="2">
    <location>
        <begin position="146"/>
        <end position="178"/>
    </location>
</feature>
<feature type="coiled-coil region" evidence="1">
    <location>
        <begin position="185"/>
        <end position="216"/>
    </location>
</feature>
<sequence>MQLSLLCKSGHPSKTLKTACKQMDTIPPRIFALILIHTYPFLCLAINITAIHPSPLAFLLAIFSSLSKTALDYYSTGSVIICTICNLFYITYALLLQYYYFISKEADFTKLTYLYFIAFGFVSNSAHSTKYMLTVDCTRAVYHIQLFGYLISTCLDFTILIYINILLLIGTIVCVMLCESMTIEYTDTKEIYEVLKERIEDEKARTKEYKAILKNREETKEEKDIEFDWIKYASNIRVSTVLFLLSRNRLNYLLCSMVNLAFDFDTKYVEFVVTSCILLEMNWEPLIVFYRGFGSGSNVGEFVIGFVTYLILTILGI</sequence>
<keyword evidence="4" id="KW-1185">Reference proteome</keyword>
<feature type="transmembrane region" description="Helical" evidence="2">
    <location>
        <begin position="30"/>
        <end position="53"/>
    </location>
</feature>
<keyword evidence="2" id="KW-0472">Membrane</keyword>
<protein>
    <submittedName>
        <fullName evidence="3">Uncharacterized protein</fullName>
    </submittedName>
</protein>
<gene>
    <name evidence="3" type="ORF">ECANGB1_1868</name>
</gene>
<dbReference type="Proteomes" id="UP000192639">
    <property type="component" value="Unassembled WGS sequence"/>
</dbReference>
<proteinExistence type="predicted"/>
<organism evidence="3 4">
    <name type="scientific">Enterospora canceri</name>
    <dbReference type="NCBI Taxonomy" id="1081671"/>
    <lineage>
        <taxon>Eukaryota</taxon>
        <taxon>Fungi</taxon>
        <taxon>Fungi incertae sedis</taxon>
        <taxon>Microsporidia</taxon>
        <taxon>Enterocytozoonidae</taxon>
        <taxon>Enterospora</taxon>
    </lineage>
</organism>
<dbReference type="VEuPathDB" id="MicrosporidiaDB:ECANGB1_1868"/>
<dbReference type="AlphaFoldDB" id="A0A1Y1S5D9"/>
<feature type="transmembrane region" description="Helical" evidence="2">
    <location>
        <begin position="73"/>
        <end position="96"/>
    </location>
</feature>
<evidence type="ECO:0000313" key="4">
    <source>
        <dbReference type="Proteomes" id="UP000192639"/>
    </source>
</evidence>
<reference evidence="3 4" key="1">
    <citation type="journal article" date="2017" name="Environ. Microbiol.">
        <title>Decay of the glycolytic pathway and adaptation to intranuclear parasitism within Enterocytozoonidae microsporidia.</title>
        <authorList>
            <person name="Wiredu Boakye D."/>
            <person name="Jaroenlak P."/>
            <person name="Prachumwat A."/>
            <person name="Williams T.A."/>
            <person name="Bateman K.S."/>
            <person name="Itsathitphaisarn O."/>
            <person name="Sritunyalucksana K."/>
            <person name="Paszkiewicz K.H."/>
            <person name="Moore K.A."/>
            <person name="Stentiford G.D."/>
            <person name="Williams B.A."/>
        </authorList>
    </citation>
    <scope>NUCLEOTIDE SEQUENCE [LARGE SCALE GENOMIC DNA]</scope>
    <source>
        <strain evidence="3 4">GB1</strain>
    </source>
</reference>
<feature type="transmembrane region" description="Helical" evidence="2">
    <location>
        <begin position="108"/>
        <end position="126"/>
    </location>
</feature>
<evidence type="ECO:0000256" key="1">
    <source>
        <dbReference type="SAM" id="Coils"/>
    </source>
</evidence>
<keyword evidence="1" id="KW-0175">Coiled coil</keyword>
<name>A0A1Y1S5D9_9MICR</name>